<feature type="domain" description="VAL1-3 N-terminal zinc finger" evidence="5">
    <location>
        <begin position="81"/>
        <end position="127"/>
    </location>
</feature>
<dbReference type="GO" id="GO:0008270">
    <property type="term" value="F:zinc ion binding"/>
    <property type="evidence" value="ECO:0007669"/>
    <property type="project" value="UniProtKB-KW"/>
</dbReference>
<protein>
    <recommendedName>
        <fullName evidence="5">VAL1-3 N-terminal zinc finger domain-containing protein</fullName>
    </recommendedName>
</protein>
<sequence>MASSSSSSSTTSSSAAASSSSSAAASSSSSSAFSLNNEFTCIHCKSKSTTFLTGWPLGDGTVAQLCHRCGSLYEKGSFCETFHKNTEGWLECAICKKRLHCGCLVSRAEVHFTFFGKLCCKDCAKKMIRG</sequence>
<dbReference type="AlphaFoldDB" id="V7BX63"/>
<dbReference type="Pfam" id="PF25813">
    <property type="entry name" value="zf_VAL1_N"/>
    <property type="match status" value="1"/>
</dbReference>
<dbReference type="PANTHER" id="PTHR46245:SF6">
    <property type="entry name" value="B3 DOMAIN-CONTAINING PROTEIN OS07G0563300-LIKE"/>
    <property type="match status" value="1"/>
</dbReference>
<gene>
    <name evidence="6" type="ORF">PHAVU_005G086100g</name>
</gene>
<dbReference type="OrthoDB" id="1426138at2759"/>
<dbReference type="SMR" id="V7BX63"/>
<name>V7BX63_PHAVU</name>
<keyword evidence="1" id="KW-0479">Metal-binding</keyword>
<feature type="region of interest" description="Disordered" evidence="4">
    <location>
        <begin position="1"/>
        <end position="32"/>
    </location>
</feature>
<dbReference type="Gramene" id="ESW21630">
    <property type="protein sequence ID" value="ESW21630"/>
    <property type="gene ID" value="PHAVU_005G086100g"/>
</dbReference>
<evidence type="ECO:0000256" key="1">
    <source>
        <dbReference type="ARBA" id="ARBA00022723"/>
    </source>
</evidence>
<keyword evidence="3" id="KW-0862">Zinc</keyword>
<dbReference type="InterPro" id="IPR019786">
    <property type="entry name" value="Zinc_finger_PHD-type_CS"/>
</dbReference>
<evidence type="ECO:0000256" key="3">
    <source>
        <dbReference type="ARBA" id="ARBA00022833"/>
    </source>
</evidence>
<accession>V7BX63</accession>
<dbReference type="OMA" id="GIMCMEC"/>
<dbReference type="STRING" id="3885.V7BX63"/>
<dbReference type="PANTHER" id="PTHR46245">
    <property type="entry name" value="B3 DOMAIN-CONTAINING PROTEIN OS07G0563300"/>
    <property type="match status" value="1"/>
</dbReference>
<dbReference type="Proteomes" id="UP000000226">
    <property type="component" value="Chromosome 5"/>
</dbReference>
<dbReference type="PROSITE" id="PS01359">
    <property type="entry name" value="ZF_PHD_1"/>
    <property type="match status" value="1"/>
</dbReference>
<proteinExistence type="predicted"/>
<evidence type="ECO:0000256" key="2">
    <source>
        <dbReference type="ARBA" id="ARBA00022771"/>
    </source>
</evidence>
<organism evidence="6 7">
    <name type="scientific">Phaseolus vulgaris</name>
    <name type="common">Kidney bean</name>
    <name type="synonym">French bean</name>
    <dbReference type="NCBI Taxonomy" id="3885"/>
    <lineage>
        <taxon>Eukaryota</taxon>
        <taxon>Viridiplantae</taxon>
        <taxon>Streptophyta</taxon>
        <taxon>Embryophyta</taxon>
        <taxon>Tracheophyta</taxon>
        <taxon>Spermatophyta</taxon>
        <taxon>Magnoliopsida</taxon>
        <taxon>eudicotyledons</taxon>
        <taxon>Gunneridae</taxon>
        <taxon>Pentapetalae</taxon>
        <taxon>rosids</taxon>
        <taxon>fabids</taxon>
        <taxon>Fabales</taxon>
        <taxon>Fabaceae</taxon>
        <taxon>Papilionoideae</taxon>
        <taxon>50 kb inversion clade</taxon>
        <taxon>NPAAA clade</taxon>
        <taxon>indigoferoid/millettioid clade</taxon>
        <taxon>Phaseoleae</taxon>
        <taxon>Phaseolus</taxon>
    </lineage>
</organism>
<reference evidence="7" key="1">
    <citation type="journal article" date="2014" name="Nat. Genet.">
        <title>A reference genome for common bean and genome-wide analysis of dual domestications.</title>
        <authorList>
            <person name="Schmutz J."/>
            <person name="McClean P.E."/>
            <person name="Mamidi S."/>
            <person name="Wu G.A."/>
            <person name="Cannon S.B."/>
            <person name="Grimwood J."/>
            <person name="Jenkins J."/>
            <person name="Shu S."/>
            <person name="Song Q."/>
            <person name="Chavarro C."/>
            <person name="Torres-Torres M."/>
            <person name="Geffroy V."/>
            <person name="Moghaddam S.M."/>
            <person name="Gao D."/>
            <person name="Abernathy B."/>
            <person name="Barry K."/>
            <person name="Blair M."/>
            <person name="Brick M.A."/>
            <person name="Chovatia M."/>
            <person name="Gepts P."/>
            <person name="Goodstein D.M."/>
            <person name="Gonzales M."/>
            <person name="Hellsten U."/>
            <person name="Hyten D.L."/>
            <person name="Jia G."/>
            <person name="Kelly J.D."/>
            <person name="Kudrna D."/>
            <person name="Lee R."/>
            <person name="Richard M.M."/>
            <person name="Miklas P.N."/>
            <person name="Osorno J.M."/>
            <person name="Rodrigues J."/>
            <person name="Thareau V."/>
            <person name="Urrea C.A."/>
            <person name="Wang M."/>
            <person name="Yu Y."/>
            <person name="Zhang M."/>
            <person name="Wing R.A."/>
            <person name="Cregan P.B."/>
            <person name="Rokhsar D.S."/>
            <person name="Jackson S.A."/>
        </authorList>
    </citation>
    <scope>NUCLEOTIDE SEQUENCE [LARGE SCALE GENOMIC DNA]</scope>
    <source>
        <strain evidence="7">cv. G19833</strain>
    </source>
</reference>
<dbReference type="EMBL" id="CM002292">
    <property type="protein sequence ID" value="ESW21630.1"/>
    <property type="molecule type" value="Genomic_DNA"/>
</dbReference>
<evidence type="ECO:0000259" key="5">
    <source>
        <dbReference type="Pfam" id="PF25813"/>
    </source>
</evidence>
<evidence type="ECO:0000313" key="7">
    <source>
        <dbReference type="Proteomes" id="UP000000226"/>
    </source>
</evidence>
<evidence type="ECO:0000256" key="4">
    <source>
        <dbReference type="SAM" id="MobiDB-lite"/>
    </source>
</evidence>
<dbReference type="InterPro" id="IPR057743">
    <property type="entry name" value="Zfn_VAL1-3_N"/>
</dbReference>
<evidence type="ECO:0000313" key="6">
    <source>
        <dbReference type="EMBL" id="ESW21630.1"/>
    </source>
</evidence>
<keyword evidence="7" id="KW-1185">Reference proteome</keyword>
<keyword evidence="2" id="KW-0863">Zinc-finger</keyword>